<dbReference type="PROSITE" id="PS51257">
    <property type="entry name" value="PROKAR_LIPOPROTEIN"/>
    <property type="match status" value="1"/>
</dbReference>
<feature type="compositionally biased region" description="Low complexity" evidence="1">
    <location>
        <begin position="34"/>
        <end position="66"/>
    </location>
</feature>
<gene>
    <name evidence="3" type="ORF">SNAT2548_LOCUS6114</name>
</gene>
<dbReference type="Pfam" id="PF08811">
    <property type="entry name" value="DUF1800"/>
    <property type="match status" value="2"/>
</dbReference>
<dbReference type="Proteomes" id="UP000604046">
    <property type="component" value="Unassembled WGS sequence"/>
</dbReference>
<dbReference type="OrthoDB" id="411021at2759"/>
<reference evidence="3" key="1">
    <citation type="submission" date="2021-02" db="EMBL/GenBank/DDBJ databases">
        <authorList>
            <person name="Dougan E. K."/>
            <person name="Rhodes N."/>
            <person name="Thang M."/>
            <person name="Chan C."/>
        </authorList>
    </citation>
    <scope>NUCLEOTIDE SEQUENCE</scope>
</reference>
<dbReference type="EMBL" id="CAJNDS010000402">
    <property type="protein sequence ID" value="CAE7202317.1"/>
    <property type="molecule type" value="Genomic_DNA"/>
</dbReference>
<feature type="chain" id="PRO_5033057357" description="DUF1501 domain-containing protein" evidence="2">
    <location>
        <begin position="26"/>
        <end position="1925"/>
    </location>
</feature>
<feature type="compositionally biased region" description="Low complexity" evidence="1">
    <location>
        <begin position="74"/>
        <end position="94"/>
    </location>
</feature>
<accession>A0A812J837</accession>
<feature type="region of interest" description="Disordered" evidence="1">
    <location>
        <begin position="34"/>
        <end position="100"/>
    </location>
</feature>
<evidence type="ECO:0000256" key="2">
    <source>
        <dbReference type="SAM" id="SignalP"/>
    </source>
</evidence>
<evidence type="ECO:0000256" key="1">
    <source>
        <dbReference type="SAM" id="MobiDB-lite"/>
    </source>
</evidence>
<evidence type="ECO:0000313" key="3">
    <source>
        <dbReference type="EMBL" id="CAE7202317.1"/>
    </source>
</evidence>
<dbReference type="Pfam" id="PF07394">
    <property type="entry name" value="DUF1501"/>
    <property type="match status" value="1"/>
</dbReference>
<evidence type="ECO:0000313" key="4">
    <source>
        <dbReference type="Proteomes" id="UP000604046"/>
    </source>
</evidence>
<evidence type="ECO:0008006" key="5">
    <source>
        <dbReference type="Google" id="ProtNLM"/>
    </source>
</evidence>
<comment type="caution">
    <text evidence="3">The sequence shown here is derived from an EMBL/GenBank/DDBJ whole genome shotgun (WGS) entry which is preliminary data.</text>
</comment>
<dbReference type="PANTHER" id="PTHR43737:SF1">
    <property type="entry name" value="DUF1501 DOMAIN-CONTAINING PROTEIN"/>
    <property type="match status" value="1"/>
</dbReference>
<dbReference type="InterPro" id="IPR014917">
    <property type="entry name" value="DUF1800"/>
</dbReference>
<protein>
    <recommendedName>
        <fullName evidence="5">DUF1501 domain-containing protein</fullName>
    </recommendedName>
</protein>
<feature type="signal peptide" evidence="2">
    <location>
        <begin position="1"/>
        <end position="25"/>
    </location>
</feature>
<keyword evidence="4" id="KW-1185">Reference proteome</keyword>
<organism evidence="3 4">
    <name type="scientific">Symbiodinium natans</name>
    <dbReference type="NCBI Taxonomy" id="878477"/>
    <lineage>
        <taxon>Eukaryota</taxon>
        <taxon>Sar</taxon>
        <taxon>Alveolata</taxon>
        <taxon>Dinophyceae</taxon>
        <taxon>Suessiales</taxon>
        <taxon>Symbiodiniaceae</taxon>
        <taxon>Symbiodinium</taxon>
    </lineage>
</organism>
<dbReference type="PANTHER" id="PTHR43737">
    <property type="entry name" value="BLL7424 PROTEIN"/>
    <property type="match status" value="1"/>
</dbReference>
<sequence length="1925" mass="207713">MDRSWRLVAIAGCACALFLVGCDQANTDVGPTFLSSSSTSTSRGAGETTTQTTTAADGSTSATSTGVDPGTDPSTTSAGDAGTGGTSSTSSTSSIMLEPRSPAGDAQFLMHASFGPTRASLDELQSTDHEAWIKQQMALPATLLRSRYRQRANPAAKEEKQPGVPRTPCEKGSRWQQVTLSHDDIGKPIAVTSSKIFVSGSFRTDLDSNHALNGLSAPQSCGSVPKSNWANVGKSCSSEVSKWRCRNNVDWTAEKLCQQECFDLGYGYDGDDCSQGWPALDTLNFDGYVCSVEPAAMVGSQVTLSTSQACNNIVVMLNPGIHVLGLLATSASFSSVRSGVITLSQPPVPCDFGDFIKVNNLAYRYDSRLKLVDVQAPSEETCVAVPKTQLNVDQCAVQAGRVCNVAQATSATLILNTSSLELISTQTSSYVYSVSGLQADTGPCGTLSRWKQLDCGAVDCTPSSLDSADLALIVGALGQKQGEYRDIFVTCATNVASGSVVSVSGVAFGHSHVQEGSVFDFSTWVSEHPGGAAAITKWASSGYQLVYPASHPMSRFESALADKKLHYVGTLGEEIRYLSLPTTLQSETLALALAPQSSEDFSLACPSPGESSNKPELGNNMPFFMFFEGFSNAEVDLDIDHPSKDYDAKSRYARTNAWINQAITAPDQLRQRVAWALSQILTVGTGGFTYFFQFEMWVNYYDILVRGAFGNYLDLLREVTLSPLMGEYLSFFRNSAFDHDQNYPDENYAREVMQLFTVGTVKLNPDGSEVLVGGSPVPTYDNEDIMTFASVLTGFDRQLMRSNLEVVKGSTGRNIIDPMQMKADWHDAYPKMDLDGNYLGDGYPLCEDLPQDAFLSSGARFEFLSSHYGSNDALILDSASPLYQALCSPDGSGACSFQASVLLSQDLSCHGDECDATLPNAVKVGAAYYEFVPPACVHLYFHNGKIATDGGDKRDFSSKIMCTNPGTFAGGSYCCDGCTNIRPPSWVPDKFCENQSSSSFPSKCINANVWLNNKYCEQRCFEEGYGYGRECTQAYREGHKCGFYQEKVSYAKAVSYCNSLGLQICDRQTGLTTCGYNDDDARIWTQVNCSINVSVDDAGKVTSQKDEDTKMNKIRVSWVDSLQPDVTACPAECSSAATSCVCPISVELQAAFDRVPTVQELQQLKIGAFAPTGACASCGDVKAYHAGVIDEATIFEYQGKYYKNVQSLVHVAGKSFRNPPLFGFTETPSSRSSMWEVESMLEHLVSHPNTPPFIALRLIQRLVSSNPSSGYLSAVAEAFRTGAYGDETFSGRYGDLAAAVAAVLLHPEAQASIDTRGALREPLVKIVHFLRAMEFVDAAGRELLFQELQDLLGQAPFMSPSVFNFYRPDFQPSGLGGLVAPEAQIFEGSTVVNFINGMLSLIKHGGVTACDGGFGLETDACNQSSFTKTWGSSSSPTDPTGILEELNLLLTGGRLTNHSQQVAEAAFQKEGVQAMQEAIVLAPEFNALGDPKPQGPRSSSATTATPHVPASYKALINLYLGGGADTFNLVVPIDCALNSEYQSVRKSAAMPNANLLEVSTSGQTCSKFGVHYKLPALHALYQEGRAAFISNVGSLVEPMDKNDYFKGSKATCAGLFSHSDQAEAAQTLKCQVRGSGPRGVGGRMADSLSQTQGLSTMSFSLKGRQTWSQGNYVGQVGVPITGEVPTLLNYTGKRELLKELTQQELGNIYCEEYAKSAGALVDSNQELYDQLANVTLMTTWSIPDGTAGKLMQTMEAVAKLIVTRNERQVERDFFYVELAGFDTHNEIHEVMDENFDYLNIALEAFVAEMKAQGLFDAVTMVSSSDFGRTLTSNGKGTDHGWAGNHFVLGGAVRGGKVLNDYPDSLLEGNNQDVGRGRLIPKYPWESILFPVSEWMGVNAADHNTIFPNLANFNSSYILSTSSLFD</sequence>
<name>A0A812J837_9DINO</name>
<dbReference type="InterPro" id="IPR010869">
    <property type="entry name" value="DUF1501"/>
</dbReference>
<keyword evidence="2" id="KW-0732">Signal</keyword>
<feature type="region of interest" description="Disordered" evidence="1">
    <location>
        <begin position="153"/>
        <end position="172"/>
    </location>
</feature>
<proteinExistence type="predicted"/>